<evidence type="ECO:0000313" key="2">
    <source>
        <dbReference type="WBParaSite" id="JU765_v2.g17360.t1"/>
    </source>
</evidence>
<name>A0AC34QKZ8_9BILA</name>
<sequence length="345" mass="39145">MKNFRYSEDVTEESDPECFGDSSYERVKTNQILCKNRCFLKYLLYKKKKYEVFFESDENYEFKLVKVGQKITKTKISYNGLKSGFEIYRQYLVNDTIEMLMKTSEEVYAGFLDIDITSSNPTLNAIKIGKIGLSDAKLDDSGIVAVRANGATVEKSVLINNKNSGPFLWKKIHGVKGKIRDVFIQQDKVYLNNGTIEFSLFEDSLKDITPEKTPDVLVNDGKDENVKLSESSTILKITYCITALIGLSIVAFTAVKISQNCSSRDTIVQNNMPSHQPETTEVKERRNGIELANLLPRSRNNIELVTNGDLGSSTSFVQEMEKQQRKQQKNQIKLPTSDPNDFLTE</sequence>
<reference evidence="2" key="1">
    <citation type="submission" date="2022-11" db="UniProtKB">
        <authorList>
            <consortium name="WormBaseParasite"/>
        </authorList>
    </citation>
    <scope>IDENTIFICATION</scope>
</reference>
<protein>
    <submittedName>
        <fullName evidence="2">Uncharacterized protein</fullName>
    </submittedName>
</protein>
<proteinExistence type="predicted"/>
<evidence type="ECO:0000313" key="1">
    <source>
        <dbReference type="Proteomes" id="UP000887576"/>
    </source>
</evidence>
<dbReference type="WBParaSite" id="JU765_v2.g17360.t1">
    <property type="protein sequence ID" value="JU765_v2.g17360.t1"/>
    <property type="gene ID" value="JU765_v2.g17360"/>
</dbReference>
<organism evidence="1 2">
    <name type="scientific">Panagrolaimus sp. JU765</name>
    <dbReference type="NCBI Taxonomy" id="591449"/>
    <lineage>
        <taxon>Eukaryota</taxon>
        <taxon>Metazoa</taxon>
        <taxon>Ecdysozoa</taxon>
        <taxon>Nematoda</taxon>
        <taxon>Chromadorea</taxon>
        <taxon>Rhabditida</taxon>
        <taxon>Tylenchina</taxon>
        <taxon>Panagrolaimomorpha</taxon>
        <taxon>Panagrolaimoidea</taxon>
        <taxon>Panagrolaimidae</taxon>
        <taxon>Panagrolaimus</taxon>
    </lineage>
</organism>
<dbReference type="Proteomes" id="UP000887576">
    <property type="component" value="Unplaced"/>
</dbReference>
<accession>A0AC34QKZ8</accession>